<sequence length="63" mass="6573">MVMNLTGRCRLASTNLSQADVLVAGYDFADMGRCFVNGAAPIAVGPSIACTVDHELAMAVQMP</sequence>
<dbReference type="Proteomes" id="UP000285023">
    <property type="component" value="Unassembled WGS sequence"/>
</dbReference>
<evidence type="ECO:0000313" key="1">
    <source>
        <dbReference type="EMBL" id="RIX29419.1"/>
    </source>
</evidence>
<comment type="caution">
    <text evidence="1">The sequence shown here is derived from an EMBL/GenBank/DDBJ whole genome shotgun (WGS) entry which is preliminary data.</text>
</comment>
<name>A0A418Q0Q5_9SPHN</name>
<protein>
    <submittedName>
        <fullName evidence="1">Uncharacterized protein</fullName>
    </submittedName>
</protein>
<organism evidence="1 2">
    <name type="scientific">Sphingomonas edaphi</name>
    <dbReference type="NCBI Taxonomy" id="2315689"/>
    <lineage>
        <taxon>Bacteria</taxon>
        <taxon>Pseudomonadati</taxon>
        <taxon>Pseudomonadota</taxon>
        <taxon>Alphaproteobacteria</taxon>
        <taxon>Sphingomonadales</taxon>
        <taxon>Sphingomonadaceae</taxon>
        <taxon>Sphingomonas</taxon>
    </lineage>
</organism>
<proteinExistence type="predicted"/>
<dbReference type="AlphaFoldDB" id="A0A418Q0Q5"/>
<dbReference type="EMBL" id="QXTF01000002">
    <property type="protein sequence ID" value="RIX29419.1"/>
    <property type="molecule type" value="Genomic_DNA"/>
</dbReference>
<gene>
    <name evidence="1" type="ORF">D3M59_09060</name>
</gene>
<reference evidence="1 2" key="1">
    <citation type="submission" date="2018-09" db="EMBL/GenBank/DDBJ databases">
        <title>Sphingomonas sp. DAC4.</title>
        <authorList>
            <person name="Seo T."/>
        </authorList>
    </citation>
    <scope>NUCLEOTIDE SEQUENCE [LARGE SCALE GENOMIC DNA]</scope>
    <source>
        <strain evidence="1 2">DAC4</strain>
    </source>
</reference>
<evidence type="ECO:0000313" key="2">
    <source>
        <dbReference type="Proteomes" id="UP000285023"/>
    </source>
</evidence>
<keyword evidence="2" id="KW-1185">Reference proteome</keyword>
<accession>A0A418Q0Q5</accession>